<keyword evidence="2" id="KW-1185">Reference proteome</keyword>
<dbReference type="EMBL" id="KV417305">
    <property type="protein sequence ID" value="KZO92996.1"/>
    <property type="molecule type" value="Genomic_DNA"/>
</dbReference>
<accession>A0A167IV89</accession>
<evidence type="ECO:0000313" key="1">
    <source>
        <dbReference type="EMBL" id="KZO92996.1"/>
    </source>
</evidence>
<organism evidence="1 2">
    <name type="scientific">Calocera viscosa (strain TUFC12733)</name>
    <dbReference type="NCBI Taxonomy" id="1330018"/>
    <lineage>
        <taxon>Eukaryota</taxon>
        <taxon>Fungi</taxon>
        <taxon>Dikarya</taxon>
        <taxon>Basidiomycota</taxon>
        <taxon>Agaricomycotina</taxon>
        <taxon>Dacrymycetes</taxon>
        <taxon>Dacrymycetales</taxon>
        <taxon>Dacrymycetaceae</taxon>
        <taxon>Calocera</taxon>
    </lineage>
</organism>
<dbReference type="Proteomes" id="UP000076738">
    <property type="component" value="Unassembled WGS sequence"/>
</dbReference>
<reference evidence="1 2" key="1">
    <citation type="journal article" date="2016" name="Mol. Biol. Evol.">
        <title>Comparative Genomics of Early-Diverging Mushroom-Forming Fungi Provides Insights into the Origins of Lignocellulose Decay Capabilities.</title>
        <authorList>
            <person name="Nagy L.G."/>
            <person name="Riley R."/>
            <person name="Tritt A."/>
            <person name="Adam C."/>
            <person name="Daum C."/>
            <person name="Floudas D."/>
            <person name="Sun H."/>
            <person name="Yadav J.S."/>
            <person name="Pangilinan J."/>
            <person name="Larsson K.H."/>
            <person name="Matsuura K."/>
            <person name="Barry K."/>
            <person name="Labutti K."/>
            <person name="Kuo R."/>
            <person name="Ohm R.A."/>
            <person name="Bhattacharya S.S."/>
            <person name="Shirouzu T."/>
            <person name="Yoshinaga Y."/>
            <person name="Martin F.M."/>
            <person name="Grigoriev I.V."/>
            <person name="Hibbett D.S."/>
        </authorList>
    </citation>
    <scope>NUCLEOTIDE SEQUENCE [LARGE SCALE GENOMIC DNA]</scope>
    <source>
        <strain evidence="1 2">TUFC12733</strain>
    </source>
</reference>
<evidence type="ECO:0000313" key="2">
    <source>
        <dbReference type="Proteomes" id="UP000076738"/>
    </source>
</evidence>
<sequence length="428" mass="45506">MAVMLSALFPACGQQVHISHKQGKNEPLRDFFSPSCNCCGIGLRDTVPHLLTVPLLPSPFPAPNGPRSSSSPATSTTPLPPILAPAVLGLRGRVAGVPSYTIALGGGRFSCSALPAVGAVGGRTCRWEATRLRERRRRGWCCWGGAVEGREGDGWCELCWRCVGVELFDGFVEGELFCAGGLSTDCLGVGEGGGDFLMSDFRSEEMEGMIRSIDGGNEGVWACSERLVVEEWEWLACTEWRERESEGVHPNDDPNSLPRHAQQQADCYFTSRHPPAPINACNISLLAELGPPKVSSLCVQHPLDDLSSLARCGDGSQDRYRCMAAAAAGAGGRCRASGAGDSCVIKEGCSMGYCWHSVDLGRRGGSKGQGAIGGEKKLGPGYRVPSAAGPCSEAVTELDPHGFLSLRLTTLLHALLAFISRWICSTPL</sequence>
<name>A0A167IV89_CALVF</name>
<protein>
    <submittedName>
        <fullName evidence="1">Uncharacterized protein</fullName>
    </submittedName>
</protein>
<proteinExistence type="predicted"/>
<dbReference type="AlphaFoldDB" id="A0A167IV89"/>
<gene>
    <name evidence="1" type="ORF">CALVIDRAFT_286685</name>
</gene>